<evidence type="ECO:0000256" key="7">
    <source>
        <dbReference type="ARBA" id="ARBA00023132"/>
    </source>
</evidence>
<dbReference type="Pfam" id="PF07575">
    <property type="entry name" value="Nucleopor_Nup85"/>
    <property type="match status" value="1"/>
</dbReference>
<dbReference type="GO" id="GO:0006406">
    <property type="term" value="P:mRNA export from nucleus"/>
    <property type="evidence" value="ECO:0007669"/>
    <property type="project" value="TreeGrafter"/>
</dbReference>
<keyword evidence="8 9" id="KW-0539">Nucleus</keyword>
<evidence type="ECO:0000256" key="4">
    <source>
        <dbReference type="ARBA" id="ARBA00022816"/>
    </source>
</evidence>
<comment type="subunit">
    <text evidence="9">Component of the nuclear pore complex (NPC).</text>
</comment>
<evidence type="ECO:0000256" key="5">
    <source>
        <dbReference type="ARBA" id="ARBA00022927"/>
    </source>
</evidence>
<dbReference type="AlphaFoldDB" id="A0A8H3FPU1"/>
<comment type="caution">
    <text evidence="11">The sequence shown here is derived from an EMBL/GenBank/DDBJ whole genome shotgun (WGS) entry which is preliminary data.</text>
</comment>
<keyword evidence="9" id="KW-0472">Membrane</keyword>
<evidence type="ECO:0000256" key="3">
    <source>
        <dbReference type="ARBA" id="ARBA00022448"/>
    </source>
</evidence>
<evidence type="ECO:0000256" key="8">
    <source>
        <dbReference type="ARBA" id="ARBA00023242"/>
    </source>
</evidence>
<reference evidence="11" key="1">
    <citation type="submission" date="2021-03" db="EMBL/GenBank/DDBJ databases">
        <authorList>
            <person name="Tagirdzhanova G."/>
        </authorList>
    </citation>
    <scope>NUCLEOTIDE SEQUENCE</scope>
</reference>
<evidence type="ECO:0000313" key="11">
    <source>
        <dbReference type="EMBL" id="CAF9928429.1"/>
    </source>
</evidence>
<proteinExistence type="inferred from homology"/>
<dbReference type="PANTHER" id="PTHR13373:SF21">
    <property type="entry name" value="NUCLEAR PORE COMPLEX PROTEIN NUP85"/>
    <property type="match status" value="1"/>
</dbReference>
<dbReference type="InterPro" id="IPR011502">
    <property type="entry name" value="Nucleoporin_Nup85"/>
</dbReference>
<comment type="function">
    <text evidence="9">Functions as a component of the nuclear pore complex (NPC).</text>
</comment>
<comment type="similarity">
    <text evidence="2 9">Belongs to the nucleoporin Nup85 family.</text>
</comment>
<dbReference type="GO" id="GO:0045893">
    <property type="term" value="P:positive regulation of DNA-templated transcription"/>
    <property type="evidence" value="ECO:0007669"/>
    <property type="project" value="TreeGrafter"/>
</dbReference>
<evidence type="ECO:0000256" key="2">
    <source>
        <dbReference type="ARBA" id="ARBA00005573"/>
    </source>
</evidence>
<feature type="region of interest" description="Disordered" evidence="10">
    <location>
        <begin position="1"/>
        <end position="82"/>
    </location>
</feature>
<dbReference type="PANTHER" id="PTHR13373">
    <property type="entry name" value="FROUNT PROTEIN-RELATED"/>
    <property type="match status" value="1"/>
</dbReference>
<accession>A0A8H3FPU1</accession>
<feature type="compositionally biased region" description="Polar residues" evidence="10">
    <location>
        <begin position="23"/>
        <end position="33"/>
    </location>
</feature>
<dbReference type="OrthoDB" id="5422384at2759"/>
<evidence type="ECO:0000313" key="12">
    <source>
        <dbReference type="Proteomes" id="UP000664169"/>
    </source>
</evidence>
<comment type="subcellular location">
    <subcellularLocation>
        <location evidence="1 9">Nucleus</location>
        <location evidence="1 9">Nuclear pore complex</location>
    </subcellularLocation>
</comment>
<protein>
    <recommendedName>
        <fullName evidence="9">Nuclear pore complex protein Nup85</fullName>
    </recommendedName>
</protein>
<keyword evidence="6 9" id="KW-0811">Translocation</keyword>
<feature type="compositionally biased region" description="Low complexity" evidence="10">
    <location>
        <begin position="8"/>
        <end position="22"/>
    </location>
</feature>
<keyword evidence="4 9" id="KW-0509">mRNA transport</keyword>
<dbReference type="GO" id="GO:0031965">
    <property type="term" value="C:nuclear membrane"/>
    <property type="evidence" value="ECO:0007669"/>
    <property type="project" value="UniProtKB-UniRule"/>
</dbReference>
<dbReference type="GO" id="GO:0031080">
    <property type="term" value="C:nuclear pore outer ring"/>
    <property type="evidence" value="ECO:0007669"/>
    <property type="project" value="TreeGrafter"/>
</dbReference>
<name>A0A8H3FPU1_9LECA</name>
<gene>
    <name evidence="11" type="ORF">GOMPHAMPRED_004681</name>
</gene>
<keyword evidence="5 9" id="KW-0653">Protein transport</keyword>
<dbReference type="Proteomes" id="UP000664169">
    <property type="component" value="Unassembled WGS sequence"/>
</dbReference>
<dbReference type="GO" id="GO:0006606">
    <property type="term" value="P:protein import into nucleus"/>
    <property type="evidence" value="ECO:0007669"/>
    <property type="project" value="TreeGrafter"/>
</dbReference>
<evidence type="ECO:0000256" key="9">
    <source>
        <dbReference type="RuleBase" id="RU365073"/>
    </source>
</evidence>
<evidence type="ECO:0000256" key="1">
    <source>
        <dbReference type="ARBA" id="ARBA00004567"/>
    </source>
</evidence>
<sequence>MPTFQYQSSPPSTPGTTPRHSTQSFGQHPSTTPAGPPPSNAKSFTPAGVPSSINFPGSKLGNGLRELPQNKPPAFNFGNDQRTQVRTNTTRVGLNDVLTSNKGNNMNQSNDEEEVMEPIYPNVSEDQNGLDFDEAYDWNLHEDATQHIGAGNNLKASNRAINSGPQSFGRSLIQEPGLVLEEAAKNLIKLLGEPSLTESDDLILQTETQVSKMYNESATSAEQEIILARALKVVPEALCRVWQNCCNQINHSTDEGRGDIIGPLEDDPSLYKATFVGSLLLLLNHPPARIIETSQSFRMSLGSKSIAVAAVEAYPKSLIDWLDKNHNPYRSTLLKLPKVQPNPTASSNFWDLVLAGTIRGQIDQVASLLAMSDFGFAASALEDGFLSKGYKEPQLGAIKLVIGRAASILRSCPALNAGDWNIANDAWAAWRASVEEERLELARIAEGDDRAIELHSPIEAEHFGMSTRSQSLSTSARKAQSKIPWTVYENLKIMYNVLLGSPTDIINLAQDWLEATLALGIWWDGSDAEDSRSSRRSHRHTSQPRMVDIDVVKAYRQRLIDAFEIVTSEETLQIDPHNPVEVVLGLILDGNFQDAFTILRTWSMPITTAIMEVGTEAAWYDSVQPEAAPDLFDESDLMVLSYAPVEQPITKDSVLIEYTKLLLDRAPLHSGEQEIEGWELAVELVGRIDTRRVAMKTAQEIIKTIAITDDNRANRIIAICNQYDLFQDATEIAEAKTTGSYGTALIYYARAHNTKKVKDVLDLLIAYCLVQSAAIPPTDKLDGHLSDLLHKPRECLSTLAAEDSEAARILSTQFSGYATIRKFYDIRDGRGSDDHKYASLHNRRKAAANALITTIQSSADNIQGGLYDPENPAVIPVDGLLVLLGEVSVFVNQKPRILNLQQLLILLRAIEDLNSVHPRIRAQCAEVFSSALASAHGAAQPDPRELMKKSVSDLTTGSAFSTSTGFSEYITGSGMSSSYVDVAAGRSHPGEISDIPNRAWDWRKGYRKGISPGKVIKRLRLALAEEVGSAWVEEEI</sequence>
<keyword evidence="3 9" id="KW-0813">Transport</keyword>
<dbReference type="EMBL" id="CAJPDQ010000029">
    <property type="protein sequence ID" value="CAF9928429.1"/>
    <property type="molecule type" value="Genomic_DNA"/>
</dbReference>
<organism evidence="11 12">
    <name type="scientific">Gomphillus americanus</name>
    <dbReference type="NCBI Taxonomy" id="1940652"/>
    <lineage>
        <taxon>Eukaryota</taxon>
        <taxon>Fungi</taxon>
        <taxon>Dikarya</taxon>
        <taxon>Ascomycota</taxon>
        <taxon>Pezizomycotina</taxon>
        <taxon>Lecanoromycetes</taxon>
        <taxon>OSLEUM clade</taxon>
        <taxon>Ostropomycetidae</taxon>
        <taxon>Ostropales</taxon>
        <taxon>Graphidaceae</taxon>
        <taxon>Gomphilloideae</taxon>
        <taxon>Gomphillus</taxon>
    </lineage>
</organism>
<keyword evidence="7 9" id="KW-0906">Nuclear pore complex</keyword>
<evidence type="ECO:0000256" key="6">
    <source>
        <dbReference type="ARBA" id="ARBA00023010"/>
    </source>
</evidence>
<evidence type="ECO:0000256" key="10">
    <source>
        <dbReference type="SAM" id="MobiDB-lite"/>
    </source>
</evidence>
<keyword evidence="12" id="KW-1185">Reference proteome</keyword>
<dbReference type="GO" id="GO:0017056">
    <property type="term" value="F:structural constituent of nuclear pore"/>
    <property type="evidence" value="ECO:0007669"/>
    <property type="project" value="TreeGrafter"/>
</dbReference>